<keyword evidence="3" id="KW-0731">Sigma factor</keyword>
<dbReference type="EMBL" id="CP041372">
    <property type="protein sequence ID" value="QKS69990.1"/>
    <property type="molecule type" value="Genomic_DNA"/>
</dbReference>
<protein>
    <submittedName>
        <fullName evidence="8">RNA polymerase sigma factor</fullName>
    </submittedName>
</protein>
<dbReference type="Gene3D" id="1.10.10.10">
    <property type="entry name" value="Winged helix-like DNA-binding domain superfamily/Winged helix DNA-binding domain"/>
    <property type="match status" value="1"/>
</dbReference>
<dbReference type="InterPro" id="IPR007630">
    <property type="entry name" value="RNA_pol_sigma70_r4"/>
</dbReference>
<dbReference type="PANTHER" id="PTHR43133:SF60">
    <property type="entry name" value="RNA POLYMERASE SIGMA FACTOR SIGV"/>
    <property type="match status" value="1"/>
</dbReference>
<accession>A0A859FAN5</accession>
<dbReference type="InterPro" id="IPR039425">
    <property type="entry name" value="RNA_pol_sigma-70-like"/>
</dbReference>
<proteinExistence type="inferred from homology"/>
<name>A0A859FAN5_9BACI</name>
<keyword evidence="4" id="KW-0238">DNA-binding</keyword>
<dbReference type="NCBIfam" id="TIGR02937">
    <property type="entry name" value="sigma70-ECF"/>
    <property type="match status" value="1"/>
</dbReference>
<evidence type="ECO:0000313" key="8">
    <source>
        <dbReference type="EMBL" id="QKS69990.1"/>
    </source>
</evidence>
<organism evidence="8 9">
    <name type="scientific">Paenalkalicoccus suaedae</name>
    <dbReference type="NCBI Taxonomy" id="2592382"/>
    <lineage>
        <taxon>Bacteria</taxon>
        <taxon>Bacillati</taxon>
        <taxon>Bacillota</taxon>
        <taxon>Bacilli</taxon>
        <taxon>Bacillales</taxon>
        <taxon>Bacillaceae</taxon>
        <taxon>Paenalkalicoccus</taxon>
    </lineage>
</organism>
<keyword evidence="5" id="KW-0804">Transcription</keyword>
<evidence type="ECO:0000256" key="3">
    <source>
        <dbReference type="ARBA" id="ARBA00023082"/>
    </source>
</evidence>
<dbReference type="InterPro" id="IPR014284">
    <property type="entry name" value="RNA_pol_sigma-70_dom"/>
</dbReference>
<dbReference type="PANTHER" id="PTHR43133">
    <property type="entry name" value="RNA POLYMERASE ECF-TYPE SIGMA FACTO"/>
    <property type="match status" value="1"/>
</dbReference>
<evidence type="ECO:0000259" key="6">
    <source>
        <dbReference type="Pfam" id="PF04542"/>
    </source>
</evidence>
<dbReference type="Proteomes" id="UP000318138">
    <property type="component" value="Chromosome"/>
</dbReference>
<keyword evidence="2" id="KW-0805">Transcription regulation</keyword>
<dbReference type="Pfam" id="PF04542">
    <property type="entry name" value="Sigma70_r2"/>
    <property type="match status" value="1"/>
</dbReference>
<feature type="domain" description="RNA polymerase sigma-70 region 4" evidence="7">
    <location>
        <begin position="148"/>
        <end position="184"/>
    </location>
</feature>
<dbReference type="Pfam" id="PF04545">
    <property type="entry name" value="Sigma70_r4"/>
    <property type="match status" value="1"/>
</dbReference>
<evidence type="ECO:0000256" key="4">
    <source>
        <dbReference type="ARBA" id="ARBA00023125"/>
    </source>
</evidence>
<evidence type="ECO:0000313" key="9">
    <source>
        <dbReference type="Proteomes" id="UP000318138"/>
    </source>
</evidence>
<dbReference type="InterPro" id="IPR007627">
    <property type="entry name" value="RNA_pol_sigma70_r2"/>
</dbReference>
<dbReference type="SUPFAM" id="SSF88659">
    <property type="entry name" value="Sigma3 and sigma4 domains of RNA polymerase sigma factors"/>
    <property type="match status" value="1"/>
</dbReference>
<feature type="domain" description="RNA polymerase sigma-70 region 2" evidence="6">
    <location>
        <begin position="23"/>
        <end position="90"/>
    </location>
</feature>
<dbReference type="InterPro" id="IPR013324">
    <property type="entry name" value="RNA_pol_sigma_r3/r4-like"/>
</dbReference>
<sequence length="195" mass="23271">MMNEQRWIRRIQKKADQKSADKLIEKYYEEMYRFAYRQMIDKHLALDMTQEIFIKMLQGIEHYDPERASFRTWLYRVAQNACVDYFRSKQYAQVSRANLTDEIDDPATTTAAAATIHNDIELALVSKEQYAVVQACIAEYSTQIQYIMRYKLFQDYTFAEISTELDLPESTVKTNYYKVIKRLRSKLEGYYHEEA</sequence>
<evidence type="ECO:0000256" key="5">
    <source>
        <dbReference type="ARBA" id="ARBA00023163"/>
    </source>
</evidence>
<dbReference type="GO" id="GO:0006352">
    <property type="term" value="P:DNA-templated transcription initiation"/>
    <property type="evidence" value="ECO:0007669"/>
    <property type="project" value="InterPro"/>
</dbReference>
<dbReference type="InterPro" id="IPR013325">
    <property type="entry name" value="RNA_pol_sigma_r2"/>
</dbReference>
<reference evidence="9" key="1">
    <citation type="submission" date="2019-07" db="EMBL/GenBank/DDBJ databases">
        <title>Bacillus alkalisoli sp. nov. isolated from saline soil.</title>
        <authorList>
            <person name="Sun J.-Q."/>
            <person name="Xu L."/>
        </authorList>
    </citation>
    <scope>NUCLEOTIDE SEQUENCE [LARGE SCALE GENOMIC DNA]</scope>
    <source>
        <strain evidence="9">M4U3P1</strain>
    </source>
</reference>
<evidence type="ECO:0000259" key="7">
    <source>
        <dbReference type="Pfam" id="PF04545"/>
    </source>
</evidence>
<dbReference type="Gene3D" id="1.10.1740.10">
    <property type="match status" value="1"/>
</dbReference>
<dbReference type="SUPFAM" id="SSF88946">
    <property type="entry name" value="Sigma2 domain of RNA polymerase sigma factors"/>
    <property type="match status" value="1"/>
</dbReference>
<dbReference type="InterPro" id="IPR036388">
    <property type="entry name" value="WH-like_DNA-bd_sf"/>
</dbReference>
<dbReference type="KEGG" id="psua:FLK61_24765"/>
<gene>
    <name evidence="8" type="ORF">FLK61_24765</name>
</gene>
<dbReference type="GO" id="GO:0016987">
    <property type="term" value="F:sigma factor activity"/>
    <property type="evidence" value="ECO:0007669"/>
    <property type="project" value="UniProtKB-KW"/>
</dbReference>
<keyword evidence="9" id="KW-1185">Reference proteome</keyword>
<evidence type="ECO:0000256" key="2">
    <source>
        <dbReference type="ARBA" id="ARBA00023015"/>
    </source>
</evidence>
<dbReference type="GO" id="GO:0003677">
    <property type="term" value="F:DNA binding"/>
    <property type="evidence" value="ECO:0007669"/>
    <property type="project" value="UniProtKB-KW"/>
</dbReference>
<evidence type="ECO:0000256" key="1">
    <source>
        <dbReference type="ARBA" id="ARBA00010641"/>
    </source>
</evidence>
<comment type="similarity">
    <text evidence="1">Belongs to the sigma-70 factor family. ECF subfamily.</text>
</comment>
<dbReference type="AlphaFoldDB" id="A0A859FAN5"/>